<accession>A0A3N1CUI5</accession>
<comment type="caution">
    <text evidence="3">The sequence shown here is derived from an EMBL/GenBank/DDBJ whole genome shotgun (WGS) entry which is preliminary data.</text>
</comment>
<feature type="compositionally biased region" description="Pro residues" evidence="2">
    <location>
        <begin position="136"/>
        <end position="152"/>
    </location>
</feature>
<dbReference type="PANTHER" id="PTHR34297:SF3">
    <property type="entry name" value="ALKALINE SHOCK PROTEIN 23"/>
    <property type="match status" value="1"/>
</dbReference>
<evidence type="ECO:0000313" key="4">
    <source>
        <dbReference type="Proteomes" id="UP000272400"/>
    </source>
</evidence>
<gene>
    <name evidence="3" type="ORF">EDD29_1880</name>
</gene>
<dbReference type="RefSeq" id="WP_170201329.1">
    <property type="nucleotide sequence ID" value="NZ_RJKE01000001.1"/>
</dbReference>
<reference evidence="3 4" key="1">
    <citation type="submission" date="2018-11" db="EMBL/GenBank/DDBJ databases">
        <title>Sequencing the genomes of 1000 actinobacteria strains.</title>
        <authorList>
            <person name="Klenk H.-P."/>
        </authorList>
    </citation>
    <scope>NUCLEOTIDE SEQUENCE [LARGE SCALE GENOMIC DNA]</scope>
    <source>
        <strain evidence="3 4">DSM 44254</strain>
    </source>
</reference>
<evidence type="ECO:0000313" key="3">
    <source>
        <dbReference type="EMBL" id="ROO84358.1"/>
    </source>
</evidence>
<feature type="compositionally biased region" description="Low complexity" evidence="2">
    <location>
        <begin position="38"/>
        <end position="65"/>
    </location>
</feature>
<dbReference type="AlphaFoldDB" id="A0A3N1CUI5"/>
<name>A0A3N1CUI5_9ACTN</name>
<dbReference type="Proteomes" id="UP000272400">
    <property type="component" value="Unassembled WGS sequence"/>
</dbReference>
<dbReference type="InterPro" id="IPR005531">
    <property type="entry name" value="Asp23"/>
</dbReference>
<feature type="region of interest" description="Disordered" evidence="2">
    <location>
        <begin position="1"/>
        <end position="161"/>
    </location>
</feature>
<dbReference type="Pfam" id="PF03780">
    <property type="entry name" value="Asp23"/>
    <property type="match status" value="1"/>
</dbReference>
<feature type="compositionally biased region" description="Low complexity" evidence="2">
    <location>
        <begin position="93"/>
        <end position="109"/>
    </location>
</feature>
<evidence type="ECO:0000256" key="1">
    <source>
        <dbReference type="ARBA" id="ARBA00005721"/>
    </source>
</evidence>
<feature type="compositionally biased region" description="Basic and acidic residues" evidence="2">
    <location>
        <begin position="1"/>
        <end position="16"/>
    </location>
</feature>
<protein>
    <submittedName>
        <fullName evidence="3">Putative alkaline shock family protein YloU</fullName>
    </submittedName>
</protein>
<dbReference type="PANTHER" id="PTHR34297">
    <property type="entry name" value="HYPOTHETICAL CYTOSOLIC PROTEIN-RELATED"/>
    <property type="match status" value="1"/>
</dbReference>
<sequence length="281" mass="29526">MTDLDRPYGGEHRAEARPPMPYFPAPSAAAPAAPPQQAPAQQQQQGAPQQGGHQGTAAAMSAMSAGVSTGTVLPPGQAPAEFAATGRRRSGDPFSPESYSPESYAQESYAPAPESYAQPGYPAEAAPPEVYKAPEPYQPEPVAPAPPPPPAEEAPRHQGGVQGQIKIEDEVVEKIAALAALEVSGVAALGGQSRTSETMEAVRQRIGMSDRGEPRVRARVLDNEISVDIALIVEYGSVVMEVAKVVKTNVARIVGLMLGLRVASVNVTVEDVRMPDEQPRP</sequence>
<dbReference type="EMBL" id="RJKE01000001">
    <property type="protein sequence ID" value="ROO84358.1"/>
    <property type="molecule type" value="Genomic_DNA"/>
</dbReference>
<organism evidence="3 4">
    <name type="scientific">Actinocorallia herbida</name>
    <dbReference type="NCBI Taxonomy" id="58109"/>
    <lineage>
        <taxon>Bacteria</taxon>
        <taxon>Bacillati</taxon>
        <taxon>Actinomycetota</taxon>
        <taxon>Actinomycetes</taxon>
        <taxon>Streptosporangiales</taxon>
        <taxon>Thermomonosporaceae</taxon>
        <taxon>Actinocorallia</taxon>
    </lineage>
</organism>
<keyword evidence="4" id="KW-1185">Reference proteome</keyword>
<proteinExistence type="inferred from homology"/>
<comment type="similarity">
    <text evidence="1">Belongs to the asp23 family.</text>
</comment>
<evidence type="ECO:0000256" key="2">
    <source>
        <dbReference type="SAM" id="MobiDB-lite"/>
    </source>
</evidence>